<dbReference type="InterPro" id="IPR016155">
    <property type="entry name" value="Mopterin_synth/thiamin_S_b"/>
</dbReference>
<dbReference type="Proteomes" id="UP000015527">
    <property type="component" value="Unassembled WGS sequence"/>
</dbReference>
<dbReference type="Pfam" id="PF02597">
    <property type="entry name" value="ThiS"/>
    <property type="match status" value="1"/>
</dbReference>
<evidence type="ECO:0000313" key="2">
    <source>
        <dbReference type="Proteomes" id="UP000015527"/>
    </source>
</evidence>
<dbReference type="AlphaFoldDB" id="T0HUN7"/>
<name>T0HUN7_9SPHN</name>
<dbReference type="Gene3D" id="3.10.20.30">
    <property type="match status" value="1"/>
</dbReference>
<protein>
    <recommendedName>
        <fullName evidence="3">Sulfur carrier protein ThiS</fullName>
    </recommendedName>
</protein>
<proteinExistence type="predicted"/>
<evidence type="ECO:0000313" key="1">
    <source>
        <dbReference type="EMBL" id="EQB15848.1"/>
    </source>
</evidence>
<organism evidence="1 2">
    <name type="scientific">Novosphingobium lindaniclasticum LE124</name>
    <dbReference type="NCBI Taxonomy" id="1096930"/>
    <lineage>
        <taxon>Bacteria</taxon>
        <taxon>Pseudomonadati</taxon>
        <taxon>Pseudomonadota</taxon>
        <taxon>Alphaproteobacteria</taxon>
        <taxon>Sphingomonadales</taxon>
        <taxon>Sphingomonadaceae</taxon>
        <taxon>Novosphingobium</taxon>
    </lineage>
</organism>
<gene>
    <name evidence="1" type="ORF">L284_10585</name>
</gene>
<dbReference type="EMBL" id="ATHL01000075">
    <property type="protein sequence ID" value="EQB15848.1"/>
    <property type="molecule type" value="Genomic_DNA"/>
</dbReference>
<evidence type="ECO:0008006" key="3">
    <source>
        <dbReference type="Google" id="ProtNLM"/>
    </source>
</evidence>
<keyword evidence="2" id="KW-1185">Reference proteome</keyword>
<dbReference type="SUPFAM" id="SSF54285">
    <property type="entry name" value="MoaD/ThiS"/>
    <property type="match status" value="1"/>
</dbReference>
<comment type="caution">
    <text evidence="1">The sequence shown here is derived from an EMBL/GenBank/DDBJ whole genome shotgun (WGS) entry which is preliminary data.</text>
</comment>
<accession>T0HUN7</accession>
<dbReference type="CDD" id="cd00754">
    <property type="entry name" value="Ubl_MoaD"/>
    <property type="match status" value="1"/>
</dbReference>
<reference evidence="1 2" key="1">
    <citation type="journal article" date="2013" name="Genome Announc.">
        <title>Genome Sequence of Novosphingobium lindaniclasticum LE124T, Isolated from a Hexachlorocyclohexane Dumpsite.</title>
        <authorList>
            <person name="Saxena A."/>
            <person name="Nayyar N."/>
            <person name="Sangwan N."/>
            <person name="Kumari R."/>
            <person name="Khurana J.P."/>
            <person name="Lal R."/>
        </authorList>
    </citation>
    <scope>NUCLEOTIDE SEQUENCE [LARGE SCALE GENOMIC DNA]</scope>
    <source>
        <strain evidence="1 2">LE124</strain>
    </source>
</reference>
<sequence>MFLGRLEDAAGSGSREVPAAASLGQAIGALDPDLADVLRGPRIRCAVNGTLVQGDVPLRNGDEVAFLPPVSGG</sequence>
<dbReference type="InterPro" id="IPR012675">
    <property type="entry name" value="Beta-grasp_dom_sf"/>
</dbReference>
<dbReference type="InterPro" id="IPR003749">
    <property type="entry name" value="ThiS/MoaD-like"/>
</dbReference>
<dbReference type="eggNOG" id="COG1977">
    <property type="taxonomic scope" value="Bacteria"/>
</dbReference>